<reference evidence="1 2" key="1">
    <citation type="submission" date="2019-01" db="EMBL/GenBank/DDBJ databases">
        <title>Genome sequence of the Antarctic species Gelidibacter gilvus ACAM 158(T).</title>
        <authorList>
            <person name="Bowman J.P."/>
        </authorList>
    </citation>
    <scope>NUCLEOTIDE SEQUENCE [LARGE SCALE GENOMIC DNA]</scope>
    <source>
        <strain evidence="1 2">IC158</strain>
    </source>
</reference>
<dbReference type="EMBL" id="SDDZ01000002">
    <property type="protein sequence ID" value="RXJ51512.1"/>
    <property type="molecule type" value="Genomic_DNA"/>
</dbReference>
<gene>
    <name evidence="1" type="ORF">ESZ48_06510</name>
</gene>
<evidence type="ECO:0000313" key="2">
    <source>
        <dbReference type="Proteomes" id="UP000289792"/>
    </source>
</evidence>
<protein>
    <submittedName>
        <fullName evidence="1">Uncharacterized protein</fullName>
    </submittedName>
</protein>
<dbReference type="AlphaFoldDB" id="A0A4Q0XLI1"/>
<keyword evidence="2" id="KW-1185">Reference proteome</keyword>
<proteinExistence type="predicted"/>
<comment type="caution">
    <text evidence="1">The sequence shown here is derived from an EMBL/GenBank/DDBJ whole genome shotgun (WGS) entry which is preliminary data.</text>
</comment>
<accession>A0A4Q0XLI1</accession>
<evidence type="ECO:0000313" key="1">
    <source>
        <dbReference type="EMBL" id="RXJ51512.1"/>
    </source>
</evidence>
<dbReference type="RefSeq" id="WP_129016510.1">
    <property type="nucleotide sequence ID" value="NZ_SDDZ01000002.1"/>
</dbReference>
<name>A0A4Q0XLI1_9FLAO</name>
<dbReference type="OrthoDB" id="645138at2"/>
<sequence>MAKQKGIIPLVGTIEGINFYYLYGKPVARKAGGGFNGSAIKTKKSMQRVRENGSEFGDCSRVNKMYRQALRPFYNNHKFTFFHSRLMTLFTGLKALDTENLRGERLVGKGVATDVGKQMLRNFNYTPDCVIGQVLPFEFNIDWTTYTLQFSKFSMDRVSFISGATHVALQFGVLDFNFETMDYQLHMAAPLMLPKDFAGTHLSMMPSTLPSGLGIQLAVLGIRYFQEVDGEMYLLHAQNGVGIGVVAVV</sequence>
<dbReference type="Proteomes" id="UP000289792">
    <property type="component" value="Unassembled WGS sequence"/>
</dbReference>
<organism evidence="1 2">
    <name type="scientific">Gelidibacter gilvus</name>
    <dbReference type="NCBI Taxonomy" id="59602"/>
    <lineage>
        <taxon>Bacteria</taxon>
        <taxon>Pseudomonadati</taxon>
        <taxon>Bacteroidota</taxon>
        <taxon>Flavobacteriia</taxon>
        <taxon>Flavobacteriales</taxon>
        <taxon>Flavobacteriaceae</taxon>
        <taxon>Gelidibacter</taxon>
    </lineage>
</organism>